<dbReference type="AlphaFoldDB" id="A0A2T5GFL7"/>
<evidence type="ECO:0000313" key="1">
    <source>
        <dbReference type="EMBL" id="PTQ54982.1"/>
    </source>
</evidence>
<organism evidence="1 2">
    <name type="scientific">Hydrogenibacillus schlegelii</name>
    <name type="common">Bacillus schlegelii</name>
    <dbReference type="NCBI Taxonomy" id="1484"/>
    <lineage>
        <taxon>Bacteria</taxon>
        <taxon>Bacillati</taxon>
        <taxon>Bacillota</taxon>
        <taxon>Bacilli</taxon>
        <taxon>Bacillales</taxon>
        <taxon>Bacillales Family X. Incertae Sedis</taxon>
        <taxon>Hydrogenibacillus</taxon>
    </lineage>
</organism>
<gene>
    <name evidence="1" type="ORF">HSCHL_1925</name>
</gene>
<reference evidence="1 2" key="1">
    <citation type="submission" date="2017-08" db="EMBL/GenBank/DDBJ databases">
        <title>Burning lignite coal seam in the remote Altai Mountains harbors a hydrogen-driven thermophilic microbial community.</title>
        <authorList>
            <person name="Kadnikov V.V."/>
            <person name="Mardanov A.V."/>
            <person name="Ivasenko D."/>
            <person name="Beletsky A.V."/>
            <person name="Karnachuk O.V."/>
            <person name="Ravin N.V."/>
        </authorList>
    </citation>
    <scope>NUCLEOTIDE SEQUENCE [LARGE SCALE GENOMIC DNA]</scope>
    <source>
        <strain evidence="1">AL33</strain>
    </source>
</reference>
<sequence>MAQTIRAPRSPGPAAGRFFWLRRRIAGREGTHKAFEQDEKVQDSLTNDLYNSAKKAL</sequence>
<protein>
    <submittedName>
        <fullName evidence="1">Uncharacterized protein</fullName>
    </submittedName>
</protein>
<evidence type="ECO:0000313" key="2">
    <source>
        <dbReference type="Proteomes" id="UP000244180"/>
    </source>
</evidence>
<dbReference type="EMBL" id="PEBV01000001">
    <property type="protein sequence ID" value="PTQ54982.1"/>
    <property type="molecule type" value="Genomic_DNA"/>
</dbReference>
<name>A0A2T5GFL7_HYDSH</name>
<dbReference type="Proteomes" id="UP000244180">
    <property type="component" value="Unassembled WGS sequence"/>
</dbReference>
<proteinExistence type="predicted"/>
<accession>A0A2T5GFL7</accession>
<comment type="caution">
    <text evidence="1">The sequence shown here is derived from an EMBL/GenBank/DDBJ whole genome shotgun (WGS) entry which is preliminary data.</text>
</comment>